<dbReference type="SUPFAM" id="SSF53244">
    <property type="entry name" value="MurD-like peptide ligases, peptide-binding domain"/>
    <property type="match status" value="1"/>
</dbReference>
<comment type="caution">
    <text evidence="15">The sequence shown here is derived from an EMBL/GenBank/DDBJ whole genome shotgun (WGS) entry which is preliminary data.</text>
</comment>
<feature type="domain" description="Mur ligase C-terminal" evidence="13">
    <location>
        <begin position="330"/>
        <end position="433"/>
    </location>
</feature>
<reference evidence="15 16" key="1">
    <citation type="submission" date="2020-10" db="EMBL/GenBank/DDBJ databases">
        <title>Draft genome of Ramlibacter aquaticus LMG 30558.</title>
        <authorList>
            <person name="Props R."/>
        </authorList>
    </citation>
    <scope>NUCLEOTIDE SEQUENCE [LARGE SCALE GENOMIC DNA]</scope>
    <source>
        <strain evidence="15 16">LMG 30558</strain>
    </source>
</reference>
<dbReference type="InterPro" id="IPR000713">
    <property type="entry name" value="Mur_ligase_N"/>
</dbReference>
<comment type="catalytic activity">
    <reaction evidence="10 11">
        <text>D-alanyl-D-alanine + UDP-N-acetyl-alpha-D-muramoyl-L-alanyl-gamma-D-glutamyl-meso-2,6-diaminopimelate + ATP = UDP-N-acetyl-alpha-D-muramoyl-L-alanyl-gamma-D-glutamyl-meso-2,6-diaminopimeloyl-D-alanyl-D-alanine + ADP + phosphate + H(+)</text>
        <dbReference type="Rhea" id="RHEA:28374"/>
        <dbReference type="ChEBI" id="CHEBI:15378"/>
        <dbReference type="ChEBI" id="CHEBI:30616"/>
        <dbReference type="ChEBI" id="CHEBI:43474"/>
        <dbReference type="ChEBI" id="CHEBI:57822"/>
        <dbReference type="ChEBI" id="CHEBI:61386"/>
        <dbReference type="ChEBI" id="CHEBI:83905"/>
        <dbReference type="ChEBI" id="CHEBI:456216"/>
        <dbReference type="EC" id="6.3.2.10"/>
    </reaction>
</comment>
<dbReference type="PANTHER" id="PTHR43024">
    <property type="entry name" value="UDP-N-ACETYLMURAMOYL-TRIPEPTIDE--D-ALANYL-D-ALANINE LIGASE"/>
    <property type="match status" value="1"/>
</dbReference>
<dbReference type="HAMAP" id="MF_02019">
    <property type="entry name" value="MurF"/>
    <property type="match status" value="1"/>
</dbReference>
<keyword evidence="4 10" id="KW-0547">Nucleotide-binding</keyword>
<dbReference type="EMBL" id="JADDOJ010000024">
    <property type="protein sequence ID" value="MBE7940505.1"/>
    <property type="molecule type" value="Genomic_DNA"/>
</dbReference>
<dbReference type="Gene3D" id="3.40.1390.10">
    <property type="entry name" value="MurE/MurF, N-terminal domain"/>
    <property type="match status" value="1"/>
</dbReference>
<proteinExistence type="inferred from homology"/>
<dbReference type="InterPro" id="IPR005863">
    <property type="entry name" value="UDP-N-AcMur_synth"/>
</dbReference>
<organism evidence="15 16">
    <name type="scientific">Ramlibacter aquaticus</name>
    <dbReference type="NCBI Taxonomy" id="2780094"/>
    <lineage>
        <taxon>Bacteria</taxon>
        <taxon>Pseudomonadati</taxon>
        <taxon>Pseudomonadota</taxon>
        <taxon>Betaproteobacteria</taxon>
        <taxon>Burkholderiales</taxon>
        <taxon>Comamonadaceae</taxon>
        <taxon>Ramlibacter</taxon>
    </lineage>
</organism>
<keyword evidence="16" id="KW-1185">Reference proteome</keyword>
<keyword evidence="8 10" id="KW-0131">Cell cycle</keyword>
<feature type="binding site" evidence="10">
    <location>
        <begin position="108"/>
        <end position="114"/>
    </location>
    <ligand>
        <name>ATP</name>
        <dbReference type="ChEBI" id="CHEBI:30616"/>
    </ligand>
</feature>
<evidence type="ECO:0000256" key="9">
    <source>
        <dbReference type="ARBA" id="ARBA00023316"/>
    </source>
</evidence>
<keyword evidence="6 10" id="KW-0133">Cell shape</keyword>
<keyword evidence="1 10" id="KW-0963">Cytoplasm</keyword>
<keyword evidence="2 10" id="KW-0436">Ligase</keyword>
<accession>A0ABR9SDY9</accession>
<gene>
    <name evidence="10 15" type="primary">murF</name>
    <name evidence="15" type="ORF">IM725_07985</name>
</gene>
<evidence type="ECO:0000256" key="7">
    <source>
        <dbReference type="ARBA" id="ARBA00022984"/>
    </source>
</evidence>
<evidence type="ECO:0000259" key="14">
    <source>
        <dbReference type="Pfam" id="PF08245"/>
    </source>
</evidence>
<comment type="subcellular location">
    <subcellularLocation>
        <location evidence="10 11">Cytoplasm</location>
    </subcellularLocation>
</comment>
<dbReference type="InterPro" id="IPR035911">
    <property type="entry name" value="MurE/MurF_N"/>
</dbReference>
<evidence type="ECO:0000256" key="8">
    <source>
        <dbReference type="ARBA" id="ARBA00023306"/>
    </source>
</evidence>
<evidence type="ECO:0000259" key="13">
    <source>
        <dbReference type="Pfam" id="PF02875"/>
    </source>
</evidence>
<dbReference type="InterPro" id="IPR036565">
    <property type="entry name" value="Mur-like_cat_sf"/>
</dbReference>
<comment type="similarity">
    <text evidence="10">Belongs to the MurCDEF family. MurF subfamily.</text>
</comment>
<evidence type="ECO:0000256" key="11">
    <source>
        <dbReference type="RuleBase" id="RU004136"/>
    </source>
</evidence>
<dbReference type="GO" id="GO:0016874">
    <property type="term" value="F:ligase activity"/>
    <property type="evidence" value="ECO:0007669"/>
    <property type="project" value="UniProtKB-KW"/>
</dbReference>
<sequence length="458" mass="48414">MFTLAEAQGWLARAALQGEGGTAVRRVHTDTRSLEPGDLFVALRGERFDGNDLIAQAHQQGAVAAIAHRGRLPAGVPGLEVDDTRIALGQLAAAWREKFTLPLVAVTGSNGKTTVTQMIAAILRAWQPEATLATQGNLNNDIGLPLTLLRLRAAHKVGVTELGMNHPGEIAYLANIARPTVALVNNAQREHQEFMATVEAVAHENGSVFGSLAPHGVAVFPAGDTFSALWRQLAGTRPCMTFGDTGADIVLAGTEWQQQGHWQVDVRTPAGPVAYPLHIAGRHNVRNSLAAVACALAAGAPLAAIAQGLAAFEPVKGRSRALTTPVGGRALTLVDDSYNANPDSARAAVDVLADLPGPRLLVMGDMGEVGDQGPQFHAEVGAYARSRGIEQFFTLGELSRHMGARHFEDIESLIAAVCQALPATQSLLVKGSRFMKMERVVDAVLYRCCCEKGGSHAA</sequence>
<evidence type="ECO:0000256" key="1">
    <source>
        <dbReference type="ARBA" id="ARBA00022490"/>
    </source>
</evidence>
<evidence type="ECO:0000256" key="10">
    <source>
        <dbReference type="HAMAP-Rule" id="MF_02019"/>
    </source>
</evidence>
<comment type="pathway">
    <text evidence="10 11">Cell wall biogenesis; peptidoglycan biosynthesis.</text>
</comment>
<dbReference type="Pfam" id="PF02875">
    <property type="entry name" value="Mur_ligase_C"/>
    <property type="match status" value="1"/>
</dbReference>
<evidence type="ECO:0000256" key="4">
    <source>
        <dbReference type="ARBA" id="ARBA00022741"/>
    </source>
</evidence>
<keyword evidence="9 10" id="KW-0961">Cell wall biogenesis/degradation</keyword>
<feature type="domain" description="Mur ligase N-terminal catalytic" evidence="12">
    <location>
        <begin position="26"/>
        <end position="95"/>
    </location>
</feature>
<dbReference type="NCBIfam" id="TIGR01143">
    <property type="entry name" value="murF"/>
    <property type="match status" value="1"/>
</dbReference>
<dbReference type="InterPro" id="IPR004101">
    <property type="entry name" value="Mur_ligase_C"/>
</dbReference>
<dbReference type="SUPFAM" id="SSF53623">
    <property type="entry name" value="MurD-like peptide ligases, catalytic domain"/>
    <property type="match status" value="1"/>
</dbReference>
<protein>
    <recommendedName>
        <fullName evidence="10 11">UDP-N-acetylmuramoyl-tripeptide--D-alanyl-D-alanine ligase</fullName>
        <ecNumber evidence="10 11">6.3.2.10</ecNumber>
    </recommendedName>
    <alternativeName>
        <fullName evidence="10">D-alanyl-D-alanine-adding enzyme</fullName>
    </alternativeName>
</protein>
<dbReference type="Pfam" id="PF01225">
    <property type="entry name" value="Mur_ligase"/>
    <property type="match status" value="1"/>
</dbReference>
<evidence type="ECO:0000256" key="6">
    <source>
        <dbReference type="ARBA" id="ARBA00022960"/>
    </source>
</evidence>
<comment type="function">
    <text evidence="10 11">Involved in cell wall formation. Catalyzes the final step in the synthesis of UDP-N-acetylmuramoyl-pentapeptide, the precursor of murein.</text>
</comment>
<dbReference type="EC" id="6.3.2.10" evidence="10 11"/>
<evidence type="ECO:0000259" key="12">
    <source>
        <dbReference type="Pfam" id="PF01225"/>
    </source>
</evidence>
<dbReference type="Proteomes" id="UP000715965">
    <property type="component" value="Unassembled WGS sequence"/>
</dbReference>
<keyword evidence="5 10" id="KW-0067">ATP-binding</keyword>
<dbReference type="Gene3D" id="3.40.1190.10">
    <property type="entry name" value="Mur-like, catalytic domain"/>
    <property type="match status" value="1"/>
</dbReference>
<dbReference type="InterPro" id="IPR051046">
    <property type="entry name" value="MurCDEF_CellWall_CoF430Synth"/>
</dbReference>
<dbReference type="SUPFAM" id="SSF63418">
    <property type="entry name" value="MurE/MurF N-terminal domain"/>
    <property type="match status" value="1"/>
</dbReference>
<evidence type="ECO:0000256" key="5">
    <source>
        <dbReference type="ARBA" id="ARBA00022840"/>
    </source>
</evidence>
<evidence type="ECO:0000313" key="15">
    <source>
        <dbReference type="EMBL" id="MBE7940505.1"/>
    </source>
</evidence>
<feature type="domain" description="Mur ligase central" evidence="14">
    <location>
        <begin position="106"/>
        <end position="295"/>
    </location>
</feature>
<keyword evidence="7 10" id="KW-0573">Peptidoglycan synthesis</keyword>
<dbReference type="Gene3D" id="3.90.190.20">
    <property type="entry name" value="Mur ligase, C-terminal domain"/>
    <property type="match status" value="1"/>
</dbReference>
<name>A0ABR9SDY9_9BURK</name>
<evidence type="ECO:0000313" key="16">
    <source>
        <dbReference type="Proteomes" id="UP000715965"/>
    </source>
</evidence>
<evidence type="ECO:0000256" key="3">
    <source>
        <dbReference type="ARBA" id="ARBA00022618"/>
    </source>
</evidence>
<keyword evidence="3 10" id="KW-0132">Cell division</keyword>
<evidence type="ECO:0000256" key="2">
    <source>
        <dbReference type="ARBA" id="ARBA00022598"/>
    </source>
</evidence>
<dbReference type="Pfam" id="PF08245">
    <property type="entry name" value="Mur_ligase_M"/>
    <property type="match status" value="1"/>
</dbReference>
<dbReference type="InterPro" id="IPR036615">
    <property type="entry name" value="Mur_ligase_C_dom_sf"/>
</dbReference>
<dbReference type="InterPro" id="IPR013221">
    <property type="entry name" value="Mur_ligase_cen"/>
</dbReference>
<dbReference type="PANTHER" id="PTHR43024:SF1">
    <property type="entry name" value="UDP-N-ACETYLMURAMOYL-TRIPEPTIDE--D-ALANYL-D-ALANINE LIGASE"/>
    <property type="match status" value="1"/>
</dbReference>